<dbReference type="OrthoDB" id="309640at2759"/>
<reference evidence="2" key="2">
    <citation type="journal article" date="2019" name="Mol. Plant Microbe Interact.">
        <title>Genome sequence resources for four phytopathogenic fungi from the Colletotrichum orbiculare species complex.</title>
        <authorList>
            <person name="Gan P."/>
            <person name="Tsushima A."/>
            <person name="Narusaka M."/>
            <person name="Narusaka Y."/>
            <person name="Takano Y."/>
            <person name="Kubo Y."/>
            <person name="Shirasu K."/>
        </authorList>
    </citation>
    <scope>GENOME REANNOTATION</scope>
    <source>
        <strain evidence="2">104-T / ATCC 96160 / CBS 514.97 / LARS 414 / MAFF 240422</strain>
    </source>
</reference>
<dbReference type="Proteomes" id="UP000014480">
    <property type="component" value="Unassembled WGS sequence"/>
</dbReference>
<comment type="caution">
    <text evidence="1">The sequence shown here is derived from an EMBL/GenBank/DDBJ whole genome shotgun (WGS) entry which is preliminary data.</text>
</comment>
<gene>
    <name evidence="1" type="ORF">Cob_v006974</name>
</gene>
<reference evidence="2" key="1">
    <citation type="journal article" date="2013" name="New Phytol.">
        <title>Comparative genomic and transcriptomic analyses reveal the hemibiotrophic stage shift of Colletotrichum fungi.</title>
        <authorList>
            <person name="Gan P."/>
            <person name="Ikeda K."/>
            <person name="Irieda H."/>
            <person name="Narusaka M."/>
            <person name="O'Connell R.J."/>
            <person name="Narusaka Y."/>
            <person name="Takano Y."/>
            <person name="Kubo Y."/>
            <person name="Shirasu K."/>
        </authorList>
    </citation>
    <scope>NUCLEOTIDE SEQUENCE [LARGE SCALE GENOMIC DNA]</scope>
    <source>
        <strain evidence="2">104-T / ATCC 96160 / CBS 514.97 / LARS 414 / MAFF 240422</strain>
    </source>
</reference>
<organism evidence="1 2">
    <name type="scientific">Colletotrichum orbiculare (strain 104-T / ATCC 96160 / CBS 514.97 / LARS 414 / MAFF 240422)</name>
    <name type="common">Cucumber anthracnose fungus</name>
    <name type="synonym">Colletotrichum lagenarium</name>
    <dbReference type="NCBI Taxonomy" id="1213857"/>
    <lineage>
        <taxon>Eukaryota</taxon>
        <taxon>Fungi</taxon>
        <taxon>Dikarya</taxon>
        <taxon>Ascomycota</taxon>
        <taxon>Pezizomycotina</taxon>
        <taxon>Sordariomycetes</taxon>
        <taxon>Hypocreomycetidae</taxon>
        <taxon>Glomerellales</taxon>
        <taxon>Glomerellaceae</taxon>
        <taxon>Colletotrichum</taxon>
        <taxon>Colletotrichum orbiculare species complex</taxon>
    </lineage>
</organism>
<evidence type="ECO:0000313" key="2">
    <source>
        <dbReference type="Proteomes" id="UP000014480"/>
    </source>
</evidence>
<keyword evidence="2" id="KW-1185">Reference proteome</keyword>
<dbReference type="AlphaFoldDB" id="A0A484FQI3"/>
<proteinExistence type="predicted"/>
<accession>A0A484FQI3</accession>
<name>A0A484FQI3_COLOR</name>
<evidence type="ECO:0000313" key="1">
    <source>
        <dbReference type="EMBL" id="TDZ20106.1"/>
    </source>
</evidence>
<protein>
    <submittedName>
        <fullName evidence="1">Uncharacterized protein</fullName>
    </submittedName>
</protein>
<dbReference type="EMBL" id="AMCV02000018">
    <property type="protein sequence ID" value="TDZ20106.1"/>
    <property type="molecule type" value="Genomic_DNA"/>
</dbReference>
<sequence length="76" mass="8973">MPSLEYYSYAGVGKQGRTDIWYSQAVRIGDRIECPDQRVVSFSFPPARSSYRIRFYYDRRYMCVCSLGINNNDNIR</sequence>